<dbReference type="Pfam" id="PF00196">
    <property type="entry name" value="GerE"/>
    <property type="match status" value="1"/>
</dbReference>
<dbReference type="InterPro" id="IPR036388">
    <property type="entry name" value="WH-like_DNA-bd_sf"/>
</dbReference>
<feature type="domain" description="Response regulatory" evidence="4">
    <location>
        <begin position="2"/>
        <end position="122"/>
    </location>
</feature>
<dbReference type="CDD" id="cd06170">
    <property type="entry name" value="LuxR_C_like"/>
    <property type="match status" value="1"/>
</dbReference>
<dbReference type="GO" id="GO:0003677">
    <property type="term" value="F:DNA binding"/>
    <property type="evidence" value="ECO:0007669"/>
    <property type="project" value="UniProtKB-KW"/>
</dbReference>
<keyword evidence="7" id="KW-1185">Reference proteome</keyword>
<dbReference type="PROSITE" id="PS50110">
    <property type="entry name" value="RESPONSE_REGULATORY"/>
    <property type="match status" value="1"/>
</dbReference>
<dbReference type="EMBL" id="JTKH01000006">
    <property type="protein sequence ID" value="KII80731.1"/>
    <property type="molecule type" value="Genomic_DNA"/>
</dbReference>
<reference evidence="6 7" key="1">
    <citation type="submission" date="2014-11" db="EMBL/GenBank/DDBJ databases">
        <title>Draft Genome Sequence of Vibrio piscirenalis strains CECT 8603T and CECT 8604, two marine Gammaproteobacterium isolated from cultured gilthead sea bream (Sparus aurata).</title>
        <authorList>
            <person name="Arahal D.R."/>
            <person name="Rodrigo-Torres L."/>
            <person name="Lucena T."/>
            <person name="Pujalte M.J."/>
        </authorList>
    </citation>
    <scope>NUCLEOTIDE SEQUENCE [LARGE SCALE GENOMIC DNA]</scope>
    <source>
        <strain evidence="6 7">DCR 1-4-2</strain>
    </source>
</reference>
<organism evidence="6 7">
    <name type="scientific">Vibrio renipiscarius</name>
    <dbReference type="NCBI Taxonomy" id="1461322"/>
    <lineage>
        <taxon>Bacteria</taxon>
        <taxon>Pseudomonadati</taxon>
        <taxon>Pseudomonadota</taxon>
        <taxon>Gammaproteobacteria</taxon>
        <taxon>Vibrionales</taxon>
        <taxon>Vibrionaceae</taxon>
        <taxon>Vibrio</taxon>
    </lineage>
</organism>
<evidence type="ECO:0000259" key="5">
    <source>
        <dbReference type="PROSITE" id="PS50883"/>
    </source>
</evidence>
<accession>A0A0C2NMN0</accession>
<dbReference type="PRINTS" id="PR00038">
    <property type="entry name" value="HTHLUXR"/>
</dbReference>
<dbReference type="Gene3D" id="3.20.20.450">
    <property type="entry name" value="EAL domain"/>
    <property type="match status" value="1"/>
</dbReference>
<gene>
    <name evidence="6" type="ORF">OJ16_05395</name>
</gene>
<dbReference type="GO" id="GO:0071111">
    <property type="term" value="F:cyclic-guanylate-specific phosphodiesterase activity"/>
    <property type="evidence" value="ECO:0007669"/>
    <property type="project" value="InterPro"/>
</dbReference>
<name>A0A0C2NJI4_9VIBR</name>
<dbReference type="Proteomes" id="UP000031672">
    <property type="component" value="Unassembled WGS sequence"/>
</dbReference>
<keyword evidence="1" id="KW-0238">DNA-binding</keyword>
<accession>A0A0C2NJI4</accession>
<dbReference type="Gene3D" id="3.40.50.2300">
    <property type="match status" value="1"/>
</dbReference>
<dbReference type="InterPro" id="IPR001633">
    <property type="entry name" value="EAL_dom"/>
</dbReference>
<dbReference type="Gene3D" id="1.10.10.10">
    <property type="entry name" value="Winged helix-like DNA-binding domain superfamily/Winged helix DNA-binding domain"/>
    <property type="match status" value="1"/>
</dbReference>
<dbReference type="InterPro" id="IPR000792">
    <property type="entry name" value="Tscrpt_reg_LuxR_C"/>
</dbReference>
<dbReference type="SUPFAM" id="SSF52172">
    <property type="entry name" value="CheY-like"/>
    <property type="match status" value="1"/>
</dbReference>
<dbReference type="InterPro" id="IPR016032">
    <property type="entry name" value="Sig_transdc_resp-reg_C-effctor"/>
</dbReference>
<dbReference type="PANTHER" id="PTHR33121:SF70">
    <property type="entry name" value="SIGNALING PROTEIN YKOW"/>
    <property type="match status" value="1"/>
</dbReference>
<dbReference type="PANTHER" id="PTHR33121">
    <property type="entry name" value="CYCLIC DI-GMP PHOSPHODIESTERASE PDEF"/>
    <property type="match status" value="1"/>
</dbReference>
<dbReference type="Pfam" id="PF00072">
    <property type="entry name" value="Response_reg"/>
    <property type="match status" value="1"/>
</dbReference>
<proteinExistence type="predicted"/>
<dbReference type="InterPro" id="IPR050706">
    <property type="entry name" value="Cyclic-di-GMP_PDE-like"/>
</dbReference>
<dbReference type="SMART" id="SM00421">
    <property type="entry name" value="HTH_LUXR"/>
    <property type="match status" value="1"/>
</dbReference>
<sequence>MQILIVEDDIIQATKLKLSLMGLGYHQVILARDAQSALEVCQRQDIEFCICDINLPDMDGVQFLTTLSNYSTNVGIAIHSAMRDDVIELTSNMCIAAGFKFVDTISKPHSGAALSHMFERFNSRTAYSTEDASHITLTVQDVNDAFEHNWFANYYQPQFSAHTQRIIGVEALVRCLHPRFGVLTPISFLETIQQADMSDRLFWHVAEKAIAAVALLQCDISLSINVTQSNFENDMCDQLLALCQCYEFDPKRLVLELTEHEAYRYSRNSLANLARLRMHGICLSIDDFGTGHASLSQLAILPFTELKIDRSFIKDVTTNFRNQQLTSMCIQLANSLGLHCIVEGIEDEATLQYLNGLGIDSYQGFYACKPLPIAALWEYVAHNIELEKTLPHQQPMHNAVILSPNTASSHAISKAMAKDALFGHIFNVKSINQVIDNDNIQQVGLLVIDIDFIDTDINELLLNLNTTNFVGSVCLLEGNNPVNEFTSNHSYHCFKANKNPRYIETIASTLIERDKTDIQKIYQLLSTQEINVANLLLKGFNNKKVATTLDISEKTVSTYKNRIFKKLDIQSIVELAQFR</sequence>
<dbReference type="RefSeq" id="WP_040988162.1">
    <property type="nucleotide sequence ID" value="NZ_JBFRUC010000005.1"/>
</dbReference>
<dbReference type="InterPro" id="IPR035919">
    <property type="entry name" value="EAL_sf"/>
</dbReference>
<feature type="domain" description="EAL" evidence="5">
    <location>
        <begin position="135"/>
        <end position="384"/>
    </location>
</feature>
<dbReference type="PROSITE" id="PS00622">
    <property type="entry name" value="HTH_LUXR_1"/>
    <property type="match status" value="1"/>
</dbReference>
<dbReference type="InterPro" id="IPR011006">
    <property type="entry name" value="CheY-like_superfamily"/>
</dbReference>
<dbReference type="SUPFAM" id="SSF141868">
    <property type="entry name" value="EAL domain-like"/>
    <property type="match status" value="1"/>
</dbReference>
<protein>
    <submittedName>
        <fullName evidence="6">Signal peptide protein</fullName>
    </submittedName>
</protein>
<dbReference type="InterPro" id="IPR001789">
    <property type="entry name" value="Sig_transdc_resp-reg_receiver"/>
</dbReference>
<dbReference type="CDD" id="cd00156">
    <property type="entry name" value="REC"/>
    <property type="match status" value="1"/>
</dbReference>
<evidence type="ECO:0000256" key="2">
    <source>
        <dbReference type="PROSITE-ProRule" id="PRU00169"/>
    </source>
</evidence>
<dbReference type="SUPFAM" id="SSF46894">
    <property type="entry name" value="C-terminal effector domain of the bipartite response regulators"/>
    <property type="match status" value="1"/>
</dbReference>
<dbReference type="CDD" id="cd01948">
    <property type="entry name" value="EAL"/>
    <property type="match status" value="1"/>
</dbReference>
<dbReference type="PROSITE" id="PS50883">
    <property type="entry name" value="EAL"/>
    <property type="match status" value="1"/>
</dbReference>
<dbReference type="GO" id="GO:0000160">
    <property type="term" value="P:phosphorelay signal transduction system"/>
    <property type="evidence" value="ECO:0007669"/>
    <property type="project" value="InterPro"/>
</dbReference>
<evidence type="ECO:0000313" key="7">
    <source>
        <dbReference type="Proteomes" id="UP000031672"/>
    </source>
</evidence>
<dbReference type="PROSITE" id="PS50043">
    <property type="entry name" value="HTH_LUXR_2"/>
    <property type="match status" value="1"/>
</dbReference>
<comment type="caution">
    <text evidence="6">The sequence shown here is derived from an EMBL/GenBank/DDBJ whole genome shotgun (WGS) entry which is preliminary data.</text>
</comment>
<dbReference type="STRING" id="1461322.OJ16_05395"/>
<dbReference type="SMART" id="SM00448">
    <property type="entry name" value="REC"/>
    <property type="match status" value="1"/>
</dbReference>
<dbReference type="SMART" id="SM00052">
    <property type="entry name" value="EAL"/>
    <property type="match status" value="1"/>
</dbReference>
<evidence type="ECO:0000259" key="3">
    <source>
        <dbReference type="PROSITE" id="PS50043"/>
    </source>
</evidence>
<evidence type="ECO:0000256" key="1">
    <source>
        <dbReference type="ARBA" id="ARBA00023125"/>
    </source>
</evidence>
<dbReference type="GO" id="GO:0006355">
    <property type="term" value="P:regulation of DNA-templated transcription"/>
    <property type="evidence" value="ECO:0007669"/>
    <property type="project" value="InterPro"/>
</dbReference>
<dbReference type="Pfam" id="PF00563">
    <property type="entry name" value="EAL"/>
    <property type="match status" value="1"/>
</dbReference>
<feature type="modified residue" description="4-aspartylphosphate" evidence="2">
    <location>
        <position position="52"/>
    </location>
</feature>
<feature type="domain" description="HTH luxR-type" evidence="3">
    <location>
        <begin position="518"/>
        <end position="579"/>
    </location>
</feature>
<keyword evidence="2" id="KW-0597">Phosphoprotein</keyword>
<evidence type="ECO:0000259" key="4">
    <source>
        <dbReference type="PROSITE" id="PS50110"/>
    </source>
</evidence>
<evidence type="ECO:0000313" key="6">
    <source>
        <dbReference type="EMBL" id="KII80731.1"/>
    </source>
</evidence>
<dbReference type="OrthoDB" id="9812358at2"/>
<dbReference type="AlphaFoldDB" id="A0A0C2NJI4"/>